<feature type="transmembrane region" description="Helical" evidence="6">
    <location>
        <begin position="219"/>
        <end position="241"/>
    </location>
</feature>
<feature type="transmembrane region" description="Helical" evidence="6">
    <location>
        <begin position="134"/>
        <end position="153"/>
    </location>
</feature>
<evidence type="ECO:0000256" key="2">
    <source>
        <dbReference type="ARBA" id="ARBA00005982"/>
    </source>
</evidence>
<name>A0A8T0JRP4_PHAAN</name>
<feature type="transmembrane region" description="Helical" evidence="6">
    <location>
        <begin position="653"/>
        <end position="681"/>
    </location>
</feature>
<feature type="transmembrane region" description="Helical" evidence="6">
    <location>
        <begin position="387"/>
        <end position="407"/>
    </location>
</feature>
<dbReference type="GO" id="GO:0016020">
    <property type="term" value="C:membrane"/>
    <property type="evidence" value="ECO:0007669"/>
    <property type="project" value="UniProtKB-SubCell"/>
</dbReference>
<dbReference type="GO" id="GO:0022857">
    <property type="term" value="F:transmembrane transporter activity"/>
    <property type="evidence" value="ECO:0007669"/>
    <property type="project" value="InterPro"/>
</dbReference>
<feature type="transmembrane region" description="Helical" evidence="6">
    <location>
        <begin position="76"/>
        <end position="96"/>
    </location>
</feature>
<sequence>MALQENNSSEKTNSSGITKKFWDFTIASLHYLFDNFNTLPFISALVVAYKYVEIAVVSILMDYFNDSTEENQRIAAIVTNLQDGLSSLFVVIVSLISEAYTGYYTMITFCTAASIEGLMLLWTSASATKPSTFSAIYGAIFFLALGTSGQKLLENFYEYQLEEKIKDRHARSGSTENKKEQDFTDKVLIKSWLYAPFVVGYVITICFAFISIDTTYEHWFRFAALLMGGTYMLFLVGSVWYSREELPVESNLHKIYRIFKAALGKRHAKYPTSPSRYYWKDSKRDRSCEYREGVRLLPRVPRLFRWLDKAAILEAEDSTVSLELQEKNEKLCTVKEVRDVKSLIPMLYLCFAFFGYSLLLATQRTFFVSQASNMRSNITTNHNDISILVLIMEATSDVTRFICFLIGRAFRHFKSSCCIDNVCNKKAAIARIGFGMVCAIICSLIAWKVEVGRLKVSTYEDRRNSTVALVPQFSALGITNGLVEGGIENLFHGHVAKSMWSFDDAYKEFVIGSGKLMIIPLVLSIPSWFGDTLDSSRLDKFYLTLGILNAAFLLLFCYYSFRYAYKELLPQDDPAVEDENVDFVCQSSIEIESKNHASIAFSPTAGDLVYRRRLVLSVWSPPFIFVVSSFPVTSRVCFGVSSALLPSPSRLSFGGVASASASISVAGASISVAALILANLLPRSQVIHPKTFSIFIACVICGIDIENLA</sequence>
<dbReference type="AlphaFoldDB" id="A0A8T0JRP4"/>
<dbReference type="Gene3D" id="1.20.1250.20">
    <property type="entry name" value="MFS general substrate transporter like domains"/>
    <property type="match status" value="1"/>
</dbReference>
<evidence type="ECO:0000256" key="3">
    <source>
        <dbReference type="ARBA" id="ARBA00022692"/>
    </source>
</evidence>
<feature type="transmembrane region" description="Helical" evidence="6">
    <location>
        <begin position="346"/>
        <end position="367"/>
    </location>
</feature>
<feature type="transmembrane region" description="Helical" evidence="6">
    <location>
        <begin position="192"/>
        <end position="212"/>
    </location>
</feature>
<feature type="transmembrane region" description="Helical" evidence="6">
    <location>
        <begin position="509"/>
        <end position="529"/>
    </location>
</feature>
<feature type="transmembrane region" description="Helical" evidence="6">
    <location>
        <begin position="614"/>
        <end position="633"/>
    </location>
</feature>
<dbReference type="InterPro" id="IPR036259">
    <property type="entry name" value="MFS_trans_sf"/>
</dbReference>
<evidence type="ECO:0000256" key="4">
    <source>
        <dbReference type="ARBA" id="ARBA00022989"/>
    </source>
</evidence>
<evidence type="ECO:0000256" key="6">
    <source>
        <dbReference type="SAM" id="Phobius"/>
    </source>
</evidence>
<feature type="transmembrane region" description="Helical" evidence="6">
    <location>
        <begin position="41"/>
        <end position="64"/>
    </location>
</feature>
<protein>
    <submittedName>
        <fullName evidence="7">Uncharacterized protein</fullName>
    </submittedName>
</protein>
<feature type="transmembrane region" description="Helical" evidence="6">
    <location>
        <begin position="102"/>
        <end position="122"/>
    </location>
</feature>
<comment type="caution">
    <text evidence="7">The sequence shown here is derived from an EMBL/GenBank/DDBJ whole genome shotgun (WGS) entry which is preliminary data.</text>
</comment>
<comment type="subcellular location">
    <subcellularLocation>
        <location evidence="1">Membrane</location>
        <topology evidence="1">Multi-pass membrane protein</topology>
    </subcellularLocation>
</comment>
<evidence type="ECO:0000256" key="5">
    <source>
        <dbReference type="ARBA" id="ARBA00023136"/>
    </source>
</evidence>
<evidence type="ECO:0000313" key="7">
    <source>
        <dbReference type="EMBL" id="KAG2380842.1"/>
    </source>
</evidence>
<accession>A0A8T0JRP4</accession>
<keyword evidence="3 6" id="KW-0812">Transmembrane</keyword>
<dbReference type="Proteomes" id="UP000743370">
    <property type="component" value="Unassembled WGS sequence"/>
</dbReference>
<dbReference type="EMBL" id="JABFOF010000009">
    <property type="protein sequence ID" value="KAG2380842.1"/>
    <property type="molecule type" value="Genomic_DNA"/>
</dbReference>
<comment type="similarity">
    <text evidence="2">Belongs to the major facilitator superfamily. Proton-dependent oligopeptide transporter (POT/PTR) (TC 2.A.17) family.</text>
</comment>
<proteinExistence type="inferred from homology"/>
<evidence type="ECO:0000313" key="8">
    <source>
        <dbReference type="Proteomes" id="UP000743370"/>
    </source>
</evidence>
<keyword evidence="4 6" id="KW-1133">Transmembrane helix</keyword>
<dbReference type="Pfam" id="PF00854">
    <property type="entry name" value="PTR2"/>
    <property type="match status" value="1"/>
</dbReference>
<organism evidence="7 8">
    <name type="scientific">Phaseolus angularis</name>
    <name type="common">Azuki bean</name>
    <name type="synonym">Vigna angularis</name>
    <dbReference type="NCBI Taxonomy" id="3914"/>
    <lineage>
        <taxon>Eukaryota</taxon>
        <taxon>Viridiplantae</taxon>
        <taxon>Streptophyta</taxon>
        <taxon>Embryophyta</taxon>
        <taxon>Tracheophyta</taxon>
        <taxon>Spermatophyta</taxon>
        <taxon>Magnoliopsida</taxon>
        <taxon>eudicotyledons</taxon>
        <taxon>Gunneridae</taxon>
        <taxon>Pentapetalae</taxon>
        <taxon>rosids</taxon>
        <taxon>fabids</taxon>
        <taxon>Fabales</taxon>
        <taxon>Fabaceae</taxon>
        <taxon>Papilionoideae</taxon>
        <taxon>50 kb inversion clade</taxon>
        <taxon>NPAAA clade</taxon>
        <taxon>indigoferoid/millettioid clade</taxon>
        <taxon>Phaseoleae</taxon>
        <taxon>Vigna</taxon>
    </lineage>
</organism>
<dbReference type="InterPro" id="IPR000109">
    <property type="entry name" value="POT_fam"/>
</dbReference>
<gene>
    <name evidence="7" type="ORF">HKW66_Vig0202150</name>
</gene>
<evidence type="ECO:0000256" key="1">
    <source>
        <dbReference type="ARBA" id="ARBA00004141"/>
    </source>
</evidence>
<dbReference type="PANTHER" id="PTHR11654">
    <property type="entry name" value="OLIGOPEPTIDE TRANSPORTER-RELATED"/>
    <property type="match status" value="1"/>
</dbReference>
<feature type="transmembrane region" description="Helical" evidence="6">
    <location>
        <begin position="427"/>
        <end position="447"/>
    </location>
</feature>
<keyword evidence="5 6" id="KW-0472">Membrane</keyword>
<reference evidence="7 8" key="1">
    <citation type="submission" date="2020-05" db="EMBL/GenBank/DDBJ databases">
        <title>Vigna angularis (adzuki bean) Var. LongXiaoDou No. 4 denovo assembly.</title>
        <authorList>
            <person name="Xiang H."/>
        </authorList>
    </citation>
    <scope>NUCLEOTIDE SEQUENCE [LARGE SCALE GENOMIC DNA]</scope>
    <source>
        <tissue evidence="7">Leaf</tissue>
    </source>
</reference>
<feature type="transmembrane region" description="Helical" evidence="6">
    <location>
        <begin position="541"/>
        <end position="561"/>
    </location>
</feature>